<dbReference type="RefSeq" id="WP_137476420.1">
    <property type="nucleotide sequence ID" value="NZ_SZZP01000001.1"/>
</dbReference>
<protein>
    <submittedName>
        <fullName evidence="2">Uncharacterized protein</fullName>
    </submittedName>
</protein>
<evidence type="ECO:0000313" key="3">
    <source>
        <dbReference type="Proteomes" id="UP000305095"/>
    </source>
</evidence>
<sequence length="88" mass="9794">MSDVIEVSMTGLFRAHGMRLMGQVCDEHGSELNFLNQVPQPDREALDRRPLMCRADELAAAAIRRAAGKRGSMRGRSSTKRMILLGDH</sequence>
<reference evidence="2 3" key="1">
    <citation type="submission" date="2019-05" db="EMBL/GenBank/DDBJ databases">
        <title>Draft Genome of Bradyrhizobium elkanii strain SEMIA 938, Used in Commercial Inoculants for Lupinus spp. in Brazil.</title>
        <authorList>
            <person name="Hungria M."/>
            <person name="Delamuta J.R.M."/>
            <person name="Ribeiro R.A."/>
            <person name="Nogueira M.A."/>
        </authorList>
    </citation>
    <scope>NUCLEOTIDE SEQUENCE [LARGE SCALE GENOMIC DNA]</scope>
    <source>
        <strain evidence="2 3">Semia 938</strain>
    </source>
</reference>
<gene>
    <name evidence="2" type="ORF">FDV58_01300</name>
</gene>
<dbReference type="AlphaFoldDB" id="A0A4U6S939"/>
<comment type="caution">
    <text evidence="2">The sequence shown here is derived from an EMBL/GenBank/DDBJ whole genome shotgun (WGS) entry which is preliminary data.</text>
</comment>
<name>A0A4U6S939_BRAEL</name>
<proteinExistence type="predicted"/>
<dbReference type="Proteomes" id="UP000305095">
    <property type="component" value="Unassembled WGS sequence"/>
</dbReference>
<dbReference type="EMBL" id="SZZP01000001">
    <property type="protein sequence ID" value="TKV83861.1"/>
    <property type="molecule type" value="Genomic_DNA"/>
</dbReference>
<feature type="compositionally biased region" description="Basic residues" evidence="1">
    <location>
        <begin position="69"/>
        <end position="79"/>
    </location>
</feature>
<accession>A0A4U6S939</accession>
<evidence type="ECO:0000313" key="2">
    <source>
        <dbReference type="EMBL" id="TKV83861.1"/>
    </source>
</evidence>
<organism evidence="2 3">
    <name type="scientific">Bradyrhizobium elkanii</name>
    <dbReference type="NCBI Taxonomy" id="29448"/>
    <lineage>
        <taxon>Bacteria</taxon>
        <taxon>Pseudomonadati</taxon>
        <taxon>Pseudomonadota</taxon>
        <taxon>Alphaproteobacteria</taxon>
        <taxon>Hyphomicrobiales</taxon>
        <taxon>Nitrobacteraceae</taxon>
        <taxon>Bradyrhizobium</taxon>
    </lineage>
</organism>
<evidence type="ECO:0000256" key="1">
    <source>
        <dbReference type="SAM" id="MobiDB-lite"/>
    </source>
</evidence>
<feature type="region of interest" description="Disordered" evidence="1">
    <location>
        <begin position="69"/>
        <end position="88"/>
    </location>
</feature>